<evidence type="ECO:0000313" key="7">
    <source>
        <dbReference type="EMBL" id="ATL69775.1"/>
    </source>
</evidence>
<dbReference type="Gene3D" id="3.30.300.30">
    <property type="match status" value="4"/>
</dbReference>
<comment type="cofactor">
    <cofactor evidence="1">
        <name>pantetheine 4'-phosphate</name>
        <dbReference type="ChEBI" id="CHEBI:47942"/>
    </cofactor>
</comment>
<dbReference type="FunFam" id="3.40.50.980:FF:000001">
    <property type="entry name" value="Non-ribosomal peptide synthetase"/>
    <property type="match status" value="4"/>
</dbReference>
<reference evidence="7 8" key="1">
    <citation type="submission" date="2017-10" db="EMBL/GenBank/DDBJ databases">
        <title>Comparative genomics between pathogenic Norcardia.</title>
        <authorList>
            <person name="Zeng L."/>
        </authorList>
    </citation>
    <scope>NUCLEOTIDE SEQUENCE [LARGE SCALE GENOMIC DNA]</scope>
    <source>
        <strain evidence="7 8">NC_YFY_NT001</strain>
    </source>
</reference>
<name>A0A291RR12_9NOCA</name>
<dbReference type="FunFam" id="2.30.38.10:FF:000001">
    <property type="entry name" value="Non-ribosomal peptide synthetase PvdI"/>
    <property type="match status" value="4"/>
</dbReference>
<dbReference type="Gene3D" id="3.30.559.10">
    <property type="entry name" value="Chloramphenicol acetyltransferase-like domain"/>
    <property type="match status" value="4"/>
</dbReference>
<dbReference type="GO" id="GO:0044550">
    <property type="term" value="P:secondary metabolite biosynthetic process"/>
    <property type="evidence" value="ECO:0007669"/>
    <property type="project" value="UniProtKB-ARBA"/>
</dbReference>
<dbReference type="SUPFAM" id="SSF47336">
    <property type="entry name" value="ACP-like"/>
    <property type="match status" value="4"/>
</dbReference>
<dbReference type="FunFam" id="3.30.300.30:FF:000010">
    <property type="entry name" value="Enterobactin synthetase component F"/>
    <property type="match status" value="4"/>
</dbReference>
<dbReference type="GO" id="GO:0005829">
    <property type="term" value="C:cytosol"/>
    <property type="evidence" value="ECO:0007669"/>
    <property type="project" value="TreeGrafter"/>
</dbReference>
<dbReference type="InterPro" id="IPR020845">
    <property type="entry name" value="AMP-binding_CS"/>
</dbReference>
<dbReference type="CDD" id="cd19531">
    <property type="entry name" value="LCL_NRPS-like"/>
    <property type="match status" value="1"/>
</dbReference>
<dbReference type="EMBL" id="CP023778">
    <property type="protein sequence ID" value="ATL69775.1"/>
    <property type="molecule type" value="Genomic_DNA"/>
</dbReference>
<dbReference type="InterPro" id="IPR009081">
    <property type="entry name" value="PP-bd_ACP"/>
</dbReference>
<dbReference type="PROSITE" id="PS00455">
    <property type="entry name" value="AMP_BINDING"/>
    <property type="match status" value="4"/>
</dbReference>
<dbReference type="Pfam" id="PF00668">
    <property type="entry name" value="Condensation"/>
    <property type="match status" value="4"/>
</dbReference>
<dbReference type="PANTHER" id="PTHR45527:SF14">
    <property type="entry name" value="PLIPASTATIN SYNTHASE SUBUNIT B"/>
    <property type="match status" value="1"/>
</dbReference>
<dbReference type="Pfam" id="PF13193">
    <property type="entry name" value="AMP-binding_C"/>
    <property type="match status" value="4"/>
</dbReference>
<dbReference type="GO" id="GO:0003824">
    <property type="term" value="F:catalytic activity"/>
    <property type="evidence" value="ECO:0007669"/>
    <property type="project" value="InterPro"/>
</dbReference>
<evidence type="ECO:0000256" key="2">
    <source>
        <dbReference type="ARBA" id="ARBA00006432"/>
    </source>
</evidence>
<dbReference type="GO" id="GO:0031177">
    <property type="term" value="F:phosphopantetheine binding"/>
    <property type="evidence" value="ECO:0007669"/>
    <property type="project" value="InterPro"/>
</dbReference>
<dbReference type="CDD" id="cd05930">
    <property type="entry name" value="A_NRPS"/>
    <property type="match status" value="1"/>
</dbReference>
<dbReference type="NCBIfam" id="TIGR01733">
    <property type="entry name" value="AA-adenyl-dom"/>
    <property type="match status" value="4"/>
</dbReference>
<dbReference type="NCBIfam" id="NF003417">
    <property type="entry name" value="PRK04813.1"/>
    <property type="match status" value="4"/>
</dbReference>
<comment type="similarity">
    <text evidence="2">Belongs to the ATP-dependent AMP-binding enzyme family.</text>
</comment>
<dbReference type="PANTHER" id="PTHR45527">
    <property type="entry name" value="NONRIBOSOMAL PEPTIDE SYNTHETASE"/>
    <property type="match status" value="1"/>
</dbReference>
<feature type="domain" description="Carrier" evidence="6">
    <location>
        <begin position="2107"/>
        <end position="2181"/>
    </location>
</feature>
<dbReference type="KEGG" id="ntp:CRH09_29985"/>
<evidence type="ECO:0000313" key="8">
    <source>
        <dbReference type="Proteomes" id="UP000221961"/>
    </source>
</evidence>
<keyword evidence="4" id="KW-0597">Phosphoprotein</keyword>
<dbReference type="Pfam" id="PF00550">
    <property type="entry name" value="PP-binding"/>
    <property type="match status" value="4"/>
</dbReference>
<dbReference type="InterPro" id="IPR000873">
    <property type="entry name" value="AMP-dep_synth/lig_dom"/>
</dbReference>
<dbReference type="Gene3D" id="2.30.38.10">
    <property type="entry name" value="Luciferase, Domain 3"/>
    <property type="match status" value="1"/>
</dbReference>
<dbReference type="InterPro" id="IPR010071">
    <property type="entry name" value="AA_adenyl_dom"/>
</dbReference>
<proteinExistence type="inferred from homology"/>
<feature type="domain" description="Carrier" evidence="6">
    <location>
        <begin position="1033"/>
        <end position="1107"/>
    </location>
</feature>
<dbReference type="InterPro" id="IPR045851">
    <property type="entry name" value="AMP-bd_C_sf"/>
</dbReference>
<dbReference type="InterPro" id="IPR020806">
    <property type="entry name" value="PKS_PP-bd"/>
</dbReference>
<accession>A0A291RR12</accession>
<dbReference type="GeneID" id="88361522"/>
<feature type="domain" description="Carrier" evidence="6">
    <location>
        <begin position="4254"/>
        <end position="4328"/>
    </location>
</feature>
<dbReference type="InterPro" id="IPR006162">
    <property type="entry name" value="Ppantetheine_attach_site"/>
</dbReference>
<dbReference type="GO" id="GO:0043041">
    <property type="term" value="P:amino acid activation for nonribosomal peptide biosynthetic process"/>
    <property type="evidence" value="ECO:0007669"/>
    <property type="project" value="TreeGrafter"/>
</dbReference>
<protein>
    <recommendedName>
        <fullName evidence="6">Carrier domain-containing protein</fullName>
    </recommendedName>
</protein>
<keyword evidence="3" id="KW-0596">Phosphopantetheine</keyword>
<evidence type="ECO:0000256" key="4">
    <source>
        <dbReference type="ARBA" id="ARBA00022553"/>
    </source>
</evidence>
<dbReference type="InterPro" id="IPR025110">
    <property type="entry name" value="AMP-bd_C"/>
</dbReference>
<dbReference type="RefSeq" id="WP_098696781.1">
    <property type="nucleotide sequence ID" value="NZ_CP023778.1"/>
</dbReference>
<evidence type="ECO:0000256" key="5">
    <source>
        <dbReference type="SAM" id="MobiDB-lite"/>
    </source>
</evidence>
<evidence type="ECO:0000259" key="6">
    <source>
        <dbReference type="PROSITE" id="PS50075"/>
    </source>
</evidence>
<dbReference type="UniPathway" id="UPA00011"/>
<gene>
    <name evidence="7" type="ORF">CRH09_29985</name>
</gene>
<dbReference type="Gene3D" id="3.30.559.30">
    <property type="entry name" value="Nonribosomal peptide synthetase, condensation domain"/>
    <property type="match status" value="4"/>
</dbReference>
<dbReference type="SMART" id="SM00823">
    <property type="entry name" value="PKS_PP"/>
    <property type="match status" value="4"/>
</dbReference>
<dbReference type="Gene3D" id="3.40.50.980">
    <property type="match status" value="2"/>
</dbReference>
<evidence type="ECO:0000256" key="3">
    <source>
        <dbReference type="ARBA" id="ARBA00022450"/>
    </source>
</evidence>
<dbReference type="Pfam" id="PF00501">
    <property type="entry name" value="AMP-binding"/>
    <property type="match status" value="4"/>
</dbReference>
<dbReference type="SUPFAM" id="SSF56801">
    <property type="entry name" value="Acetyl-CoA synthetase-like"/>
    <property type="match status" value="4"/>
</dbReference>
<feature type="compositionally biased region" description="Polar residues" evidence="5">
    <location>
        <begin position="1"/>
        <end position="12"/>
    </location>
</feature>
<sequence length="4342" mass="474877">MDIKGNNRTASTDDALRDELLRNRLSGRKSRPGHSGIERADRTVPLPLSYGQQQMWFLNRLAPDSPEYSVPLTLRMRGPLDAEVFGAAWAHVCDRHEVLRTRYVLNGTEPEQVVDPAGASPLPLIDLTDLPLGERESRAVDLVARQAAAPFALEKDWPVHGALIRLADDDHVLAIVFHHIACDAWSTRIFGSELTAAYRAFSKGESSPLPPLSLQYADYAAWQRRELAGPSLERHLGYWRRQLADTLPIDLPADYPRPAVRDYRGDEVRFAVRQEVADGVRELARRHRTTPFVVFLTAYQVLLSRYLNQTDICVGTVISGRTRPELQQMIGYGINSLVLRAHWDGDPTFADLVDRARGTVLEAFDHQEVPFARLVDELEPERDMSRTPLYQVGFTMHEWRTDAFEFDAVTAEPFGSVGGIAKCDLTLQVEEGPQGDFNGRLEYATSLFGHDTVERFMRHLLGLLDDAIVDPGKRVSRLEFMDAAERAVVGGALDGYRLGAPVRRCVHEVFAERVAASPDAVAVVAGAVELSYAELDARANQLARYLREIGVGPEDLVGVCLERDADLIPSLLGVLKAGAGYVPLDPVNPAERLNYVLADSGARVVVTTRELAGLFDGLAVDRVVVLDGVDAAGIAACAPVAPVVAMSPENLVYVIYTSGSTGRPKGVQVTHANVVRLMESARAHIGFGEADVWSMFHSYAFDVSVFEMWGALLHGGRLVVVPRDVARSSEEFVDLLVDQQVTMLSQTPSAFRSLVAAAAADDPRIGQSAQRRHPQHPRLALRAVIFAGEKLETAELAPWVQRCGLEAPALVNMYGITETTVHSTFYRVTDEDLVMHAPSRVGYPISDLRIHLLDGWGNVVPVGVPGEIYVGGPGVARGYLGRAGLTAERFVPDPFGVPGERLYRSGDLARRREDGSLEFMGRIDDQVKIRGYRIELGEIEAALAGQDTVRDAVVVVREDRPGDRQLVAYVTPAGGSLDVAVLRSGLGRVLPDYMVPAAIVVVDALPLTPNGKLDKRALPAPDLAALVADVFVAPRTPVEEQVAKVWQQVLGVSRVGVHDSFFDLGGDSIRAVGLVGALREAGYDVTVGDVFAYRTVAALGELITGRPVMADADHRVQPFELITSEDRQRLPQGVVDAYPVSQAQLGMLVEMMAEKGRNSYHNVCTFRILDEKPFDFSAFQGAVRLVVTRHDVLRTSFDLTGYSRPLQLVHESADLSIGMQMLTGLDEESVRRELHEFTARERADLFDIGVPSLLRYFAHVTDDGGWWLSVTECHPVLEGWSYHSLQMEILRCYLRLRDGLEPEPYEAPSVRFADSIAGELESLDSDDDRAYWQHVLDEHTKFTLPGDWGDTSSSGDGENYKVAVSWKDLEHDLRSLATAAKVSLKSVMLAAHMKVMSQLTGESAFHTGLVCDARPEAVGADRVYGMYLNTLPFPVDRSARTWRELVQQVFAREAAMWPHRRYPLPAIQRLAYTGQRLLDVLFNYQDFRQVDGELVDHDGVIDASPTELPLTVASRSGHIILTADPRFIARAHAERISGMYRAVLESMATGLDGDARAVYLPEGEYEGLLEAAYGSGHVADRVSSPVLHCVHEVFAERVAASPDAVAVVADGVELSYAEVDARANQLAQYLRGLGVGPEDLVGVCLERGVELVPSLLGVLQAGAGYVPLDPVNPAERLSYVLADSGARVVVTTRGLAGLFDEAAVDRVVVLDGIDETGIAACEPVSPAVAMSPDNVVYVIYTSGSTGRPKGVQISHANVVRLMESVRTHIDFGAADVWTMFHSYAFDFSVYEMWGALLYGGRVVVVPGAVARSSDEFVDLLVEQQVTMLSQTASAFRSLVAAADSGDPRIDRLALRAVVFGGERLEMGDLAPWVQRCGLEAPVLVNMYGITETTVHVTFYRITAEDIRAHAPSRMGYPISDLRVHLLDGWGNVVPVGVPGEIYVGGPGVARGYLGRAGLTAERFVPDPFGVPGERLYRSGDLARRREDGSLEFVGRIDDQVKIRGYRIELGEIEAALAGQDTVRDAVVLVREDRPGNRQLVAYVTPAIGEGVDVAVLRPALGRVLPDYMVPAAVVVVDALPLTPNGKLDKRALPAPDLGAFAAEVFVAPRTPVEEQVAKVWQQVLGVSRVGVHDSFFDLGGDSIRAVGLVGALREAGYDVTVGDVFAYRTVAALGELITGRPVMAGVDRRVQPFELITSEDRQRLPQDVVDAYPVSQAQLGMLVEFLADEEHTIYHSVTSFFIRDEQPFDFAALRTAVRLVVARHDVLRTSFDLTGYSQPLQLVHAGAEIPCAFSDLSDMDEHEQKQAVDAFVAAERKDAFDLTSSASLWRVAIHVHGEHGWRCTFTQHHAILEGWSYHHLLMEIVDCYRRLRDGLEPEPYEAPSVRFADSVAAEVRALESAETRAYWHDLVGRYSKFTLPVGWNGDRSVPAVKVGAIFSFRDLLDDLRSFASRAEVPLKSVLLAAHLKVMSQLTVEPAFHTGVVSHTRLEEKGADRVYGMHLNTLPFPMDGTARTWRELAHQAFEREVEQWPNRHFPMPEIQRDNGGGRLIDVFFSYLDFHNVDTDLIDEKAGITVTSDEFSLAVGAVGDVLSVRSNSHILSQANAERISGMFRAVLESMAADLDGDARAVHLPEGEYERLLAPGHIAAATDDSAAPTVMRCVHEVFAERVAASPDAVAVVAGAVELSYAELDARANRLAQYLRGLGVGPEDLVGVCLERDADLVSSLLGVLKAGAGYVPLDPVNPAERLNYVLTDSGARVVVTTRELSGLFGETTVDRLVVLDGADETGIAACESVSPAAAISPDNVVYVIYTSGSTGRPKGVQVSHANVVRFAESVRTHIGFDASDVWTMFHSYAFDTSVFEMWGALLHGGRLVVVPREVSRSSEEFMDLLVDQRVTMLIQTPSAFGSLVAAARAGDPRIDRLALRAVIFGGERLEMGDLGPWAQRCGLDTPVLVNMYGITETTVVSTLHSVTVDDVFYQATADDVRAHAASRVGHPMSGLRIHLLDRWGNVVPVGVTGEIYVGGPGVARGYLGRPMLTAERFVPDPFGPVGERLYRSGDLARRREDGSLEFVGRIDDQVKIRGYRIELGEIEAALAGQDTVSDVAVLVREDKPGERQLVAYMTSVTGAGVDVAGLRSALGRVLPDYMVPAAIVVMDALPLTSNGKLDKRALPAPDREAFAGGAFVAPRTPVEEQVAKVWQQVLGVSRVGVHDSFFDLGGDSIRAVGLVGALREAGYDVTVRDVFAGRTIAALGELITGRPAMAGADHRVEPFELITSDDRQRLPHDVVDAYPVSQAQLGMLVEILANEEHGVYHSVGVFRVRDEFPFAATALRAALSIVAARHDALRTSFHLTGYSQPLQLVHADAEIPLVVHDLRHLDQGRRRTALDDFIAAERADTFDHAQAPLLRVAAVLDSDDDSGWWLSFAAPHTIGEGWSARVLMLEILGCYRRLRDGLEPEPYESPSVRFADFVAGELESLASATDRGYWQHILDEHAPLDLPATWHDNADAAGERFFVRVPVEDLEARLRAVAAECEVSLKSVMLAVHMKVMSQLTGEAAFHTGLVCDARPEALGAERVYGMSLNTLPFPMDRTARTWRELVQQVFAREVAMWPHRRYPLPAIARLARTGQRLLDVLFNFQDFHLLDDQEIDTEASLGGGTTEFGLEVYARRPGFLLKANPRAFSRDSADRLARMYLMAVQQMARDIDGDARVSLLPDADRQSLLVEWSGTARQPDHVCVVEEFERHAAVTPSAVAVVADDESLTYAQVNDRANRMAHHLREQGVGPDTVVGMCILRSPDLLVAILAVLKAGGAYLALDPSHPADRLAYMTEDSNLLVMLVQRQLLPMLPTTSAAHVVVDEPGRWDELPAHNPTRVADPDNLAYVMYTSGSTGRPKGVLVPRRGMGNHLLSKIEDLGLTRSDSVVQNASITFDISVWQLLAPLVVGGWVRVVDADTALDPQELFDRVAAERVTVLEVVPSLLRVALDSWDSGTRVPELPGMRRLVVTGEALAPDVCRRWLERYPHVPVVNAYGPTECSDDVTTAVIADPHEVGDIRVTIGRAIRNTRLYVLDEWLEPVPIGVPGELYVGGTGVTRGYHGRSGLTADRFLPDPFGPAGSRLYRTGDRVFCQADGRLEFLGRVDHQVKIRGVRIEPEEIEAALVERPDVAEAVVVVHEGASGAKQLVAYLVLADGHREWDSARLRADLARVLPPAMVPAVFMVLDRFPLTLNGKLDRRALPAPDPAQSREGRYVAPRTAVEDKVAAVWQQVLEVPRIGVHDSFFEVGGDSLRAVNLVGSLRGAGFDVAVRDVLEYRTVEDLSAVLATRAVPSDRAEQPTTEEI</sequence>
<feature type="region of interest" description="Disordered" evidence="5">
    <location>
        <begin position="1"/>
        <end position="40"/>
    </location>
</feature>
<dbReference type="CDD" id="cd17643">
    <property type="entry name" value="A_NRPS_Cytc1-like"/>
    <property type="match status" value="3"/>
</dbReference>
<dbReference type="InterPro" id="IPR036736">
    <property type="entry name" value="ACP-like_sf"/>
</dbReference>
<dbReference type="Proteomes" id="UP000221961">
    <property type="component" value="Chromosome"/>
</dbReference>
<dbReference type="FunFam" id="3.40.50.12780:FF:000012">
    <property type="entry name" value="Non-ribosomal peptide synthetase"/>
    <property type="match status" value="4"/>
</dbReference>
<dbReference type="Gene3D" id="1.10.1200.10">
    <property type="entry name" value="ACP-like"/>
    <property type="match status" value="4"/>
</dbReference>
<evidence type="ECO:0000256" key="1">
    <source>
        <dbReference type="ARBA" id="ARBA00001957"/>
    </source>
</evidence>
<organism evidence="7 8">
    <name type="scientific">Nocardia terpenica</name>
    <dbReference type="NCBI Taxonomy" id="455432"/>
    <lineage>
        <taxon>Bacteria</taxon>
        <taxon>Bacillati</taxon>
        <taxon>Actinomycetota</taxon>
        <taxon>Actinomycetes</taxon>
        <taxon>Mycobacteriales</taxon>
        <taxon>Nocardiaceae</taxon>
        <taxon>Nocardia</taxon>
    </lineage>
</organism>
<dbReference type="InterPro" id="IPR001242">
    <property type="entry name" value="Condensation_dom"/>
</dbReference>
<dbReference type="SUPFAM" id="SSF52777">
    <property type="entry name" value="CoA-dependent acyltransferases"/>
    <property type="match status" value="8"/>
</dbReference>
<dbReference type="PROSITE" id="PS00012">
    <property type="entry name" value="PHOSPHOPANTETHEINE"/>
    <property type="match status" value="4"/>
</dbReference>
<dbReference type="InterPro" id="IPR023213">
    <property type="entry name" value="CAT-like_dom_sf"/>
</dbReference>
<dbReference type="Gene3D" id="3.40.50.12780">
    <property type="entry name" value="N-terminal domain of ligase-like"/>
    <property type="match status" value="3"/>
</dbReference>
<dbReference type="InterPro" id="IPR042099">
    <property type="entry name" value="ANL_N_sf"/>
</dbReference>
<dbReference type="FunFam" id="1.10.1200.10:FF:000005">
    <property type="entry name" value="Nonribosomal peptide synthetase 1"/>
    <property type="match status" value="4"/>
</dbReference>
<dbReference type="GO" id="GO:0008610">
    <property type="term" value="P:lipid biosynthetic process"/>
    <property type="evidence" value="ECO:0007669"/>
    <property type="project" value="UniProtKB-ARBA"/>
</dbReference>
<dbReference type="PROSITE" id="PS50075">
    <property type="entry name" value="CARRIER"/>
    <property type="match status" value="4"/>
</dbReference>
<feature type="domain" description="Carrier" evidence="6">
    <location>
        <begin position="3189"/>
        <end position="3263"/>
    </location>
</feature>